<name>A0ABW3WLV3_9FLAO</name>
<dbReference type="InterPro" id="IPR038666">
    <property type="entry name" value="SSP1_head-tail_sf"/>
</dbReference>
<organism evidence="1 2">
    <name type="scientific">Lutibacter holmesii</name>
    <dbReference type="NCBI Taxonomy" id="1137985"/>
    <lineage>
        <taxon>Bacteria</taxon>
        <taxon>Pseudomonadati</taxon>
        <taxon>Bacteroidota</taxon>
        <taxon>Flavobacteriia</taxon>
        <taxon>Flavobacteriales</taxon>
        <taxon>Flavobacteriaceae</taxon>
        <taxon>Lutibacter</taxon>
    </lineage>
</organism>
<dbReference type="InterPro" id="IPR008767">
    <property type="entry name" value="Phage_SPP1_head-tail_adaptor"/>
</dbReference>
<sequence>MNKKPQIGTLNQPVILNKITTVVSETGQKSKSEVQFINPLWAYLDDVSGNESVDGKVIALNVRKYTVRYNEEILTEGDKMVIVDADGSYNIHSIEQLGRKTYLVLKCSKRE</sequence>
<accession>A0ABW3WLV3</accession>
<evidence type="ECO:0000313" key="2">
    <source>
        <dbReference type="Proteomes" id="UP001597241"/>
    </source>
</evidence>
<reference evidence="2" key="1">
    <citation type="journal article" date="2019" name="Int. J. Syst. Evol. Microbiol.">
        <title>The Global Catalogue of Microorganisms (GCM) 10K type strain sequencing project: providing services to taxonomists for standard genome sequencing and annotation.</title>
        <authorList>
            <consortium name="The Broad Institute Genomics Platform"/>
            <consortium name="The Broad Institute Genome Sequencing Center for Infectious Disease"/>
            <person name="Wu L."/>
            <person name="Ma J."/>
        </authorList>
    </citation>
    <scope>NUCLEOTIDE SEQUENCE [LARGE SCALE GENOMIC DNA]</scope>
    <source>
        <strain evidence="2">CCUG 62221</strain>
    </source>
</reference>
<dbReference type="Proteomes" id="UP001597241">
    <property type="component" value="Unassembled WGS sequence"/>
</dbReference>
<proteinExistence type="predicted"/>
<gene>
    <name evidence="1" type="ORF">ACFQ5N_02200</name>
</gene>
<dbReference type="RefSeq" id="WP_386807346.1">
    <property type="nucleotide sequence ID" value="NZ_JBHTMV010000002.1"/>
</dbReference>
<dbReference type="Pfam" id="PF05521">
    <property type="entry name" value="Phage_HCP"/>
    <property type="match status" value="1"/>
</dbReference>
<dbReference type="Gene3D" id="2.40.10.270">
    <property type="entry name" value="Bacteriophage SPP1 head-tail adaptor protein"/>
    <property type="match status" value="1"/>
</dbReference>
<dbReference type="EMBL" id="JBHTMV010000002">
    <property type="protein sequence ID" value="MFD1292636.1"/>
    <property type="molecule type" value="Genomic_DNA"/>
</dbReference>
<evidence type="ECO:0000313" key="1">
    <source>
        <dbReference type="EMBL" id="MFD1292636.1"/>
    </source>
</evidence>
<protein>
    <submittedName>
        <fullName evidence="1">Head-tail adaptor protein</fullName>
    </submittedName>
</protein>
<comment type="caution">
    <text evidence="1">The sequence shown here is derived from an EMBL/GenBank/DDBJ whole genome shotgun (WGS) entry which is preliminary data.</text>
</comment>
<keyword evidence="2" id="KW-1185">Reference proteome</keyword>